<dbReference type="GeneID" id="83545068"/>
<evidence type="ECO:0000313" key="2">
    <source>
        <dbReference type="EMBL" id="SEM61309.1"/>
    </source>
</evidence>
<dbReference type="AlphaFoldDB" id="A0A1H7ZUZ8"/>
<reference evidence="1 4" key="3">
    <citation type="journal article" date="2023" name="Front. Microbiol.">
        <title>Phylogeography and host specificity of Pasteurellaceae pathogenic to sea-farmed fish in the north-east Atlantic.</title>
        <authorList>
            <person name="Gulla S."/>
            <person name="Colquhoun D.J."/>
            <person name="Olsen A.B."/>
            <person name="Spilsberg B."/>
            <person name="Lagesen K."/>
            <person name="Aakesson C.P."/>
            <person name="Strom S."/>
            <person name="Manji F."/>
            <person name="Birkbeck T.H."/>
            <person name="Nilsen H.K."/>
        </authorList>
    </citation>
    <scope>NUCLEOTIDE SEQUENCE [LARGE SCALE GENOMIC DNA]</scope>
    <source>
        <strain evidence="1 4">VIO11850</strain>
    </source>
</reference>
<protein>
    <submittedName>
        <fullName evidence="1">VOC family protein</fullName>
    </submittedName>
</protein>
<dbReference type="EMBL" id="FOBN01000029">
    <property type="protein sequence ID" value="SEM61309.1"/>
    <property type="molecule type" value="Genomic_DNA"/>
</dbReference>
<proteinExistence type="predicted"/>
<evidence type="ECO:0000313" key="1">
    <source>
        <dbReference type="EMBL" id="MDP8086313.1"/>
    </source>
</evidence>
<dbReference type="STRING" id="97481.SAMN05444853_12915"/>
<evidence type="ECO:0000313" key="4">
    <source>
        <dbReference type="Proteomes" id="UP001224812"/>
    </source>
</evidence>
<dbReference type="PANTHER" id="PTHR37519:SF1">
    <property type="entry name" value="DIHYDROXYBIPHENYL DIOXYGENASE DOMAIN-CONTAINING PROTEIN"/>
    <property type="match status" value="1"/>
</dbReference>
<accession>A0A1H7ZUZ8</accession>
<dbReference type="Proteomes" id="UP001224812">
    <property type="component" value="Unassembled WGS sequence"/>
</dbReference>
<name>A0A1H7ZUZ8_9PAST</name>
<sequence length="190" mass="22282">MQKHSLFQKNTELLNEFHTFEKKIIDLSHIMQIALKDYQIDHIAVRVNQLETAELWLKQLFKCGEVMSDNVVNGRPIYIIKLNEPLIIANQKVNIIELPFPKGKTYLVENWEHIEIVMPFAENETTQQWCERIETTFLWHQNNKLKVKISEPKVEGEQLPNPSIAVSLVNSIENHTCIKVHPYTLEKIIE</sequence>
<dbReference type="Gene3D" id="3.10.180.10">
    <property type="entry name" value="2,3-Dihydroxybiphenyl 1,2-Dioxygenase, domain 1"/>
    <property type="match status" value="1"/>
</dbReference>
<reference evidence="2" key="2">
    <citation type="submission" date="2016-10" db="EMBL/GenBank/DDBJ databases">
        <authorList>
            <person name="de Groot N.N."/>
        </authorList>
    </citation>
    <scope>NUCLEOTIDE SEQUENCE [LARGE SCALE GENOMIC DNA]</scope>
    <source>
        <strain evidence="2">DSM 24204</strain>
    </source>
</reference>
<reference evidence="3" key="1">
    <citation type="submission" date="2016-10" db="EMBL/GenBank/DDBJ databases">
        <authorList>
            <person name="Varghese N."/>
            <person name="Submissions S."/>
        </authorList>
    </citation>
    <scope>NUCLEOTIDE SEQUENCE [LARGE SCALE GENOMIC DNA]</scope>
    <source>
        <strain evidence="3">DSM 24204</strain>
    </source>
</reference>
<dbReference type="RefSeq" id="WP_090923191.1">
    <property type="nucleotide sequence ID" value="NZ_CP016180.1"/>
</dbReference>
<dbReference type="EMBL" id="JASAVS010000030">
    <property type="protein sequence ID" value="MDP8086313.1"/>
    <property type="molecule type" value="Genomic_DNA"/>
</dbReference>
<dbReference type="Pfam" id="PF06185">
    <property type="entry name" value="YecM"/>
    <property type="match status" value="1"/>
</dbReference>
<dbReference type="InterPro" id="IPR010393">
    <property type="entry name" value="DUF991_YecM-like"/>
</dbReference>
<dbReference type="NCBIfam" id="NF008680">
    <property type="entry name" value="PRK11700.1-3"/>
    <property type="match status" value="1"/>
</dbReference>
<dbReference type="SUPFAM" id="SSF54593">
    <property type="entry name" value="Glyoxalase/Bleomycin resistance protein/Dihydroxybiphenyl dioxygenase"/>
    <property type="match status" value="1"/>
</dbReference>
<keyword evidence="4" id="KW-1185">Reference proteome</keyword>
<organism evidence="2 3">
    <name type="scientific">Phocoenobacter skyensis</name>
    <dbReference type="NCBI Taxonomy" id="97481"/>
    <lineage>
        <taxon>Bacteria</taxon>
        <taxon>Pseudomonadati</taxon>
        <taxon>Pseudomonadota</taxon>
        <taxon>Gammaproteobacteria</taxon>
        <taxon>Pasteurellales</taxon>
        <taxon>Pasteurellaceae</taxon>
        <taxon>Phocoenobacter</taxon>
    </lineage>
</organism>
<gene>
    <name evidence="1" type="ORF">QJT92_10330</name>
    <name evidence="2" type="ORF">SAMN05444853_12915</name>
</gene>
<dbReference type="Proteomes" id="UP000198883">
    <property type="component" value="Unassembled WGS sequence"/>
</dbReference>
<dbReference type="GO" id="GO:0005829">
    <property type="term" value="C:cytosol"/>
    <property type="evidence" value="ECO:0007669"/>
    <property type="project" value="TreeGrafter"/>
</dbReference>
<dbReference type="InterPro" id="IPR029068">
    <property type="entry name" value="Glyas_Bleomycin-R_OHBP_Dase"/>
</dbReference>
<dbReference type="PANTHER" id="PTHR37519">
    <property type="match status" value="1"/>
</dbReference>
<dbReference type="OrthoDB" id="5689462at2"/>
<evidence type="ECO:0000313" key="3">
    <source>
        <dbReference type="Proteomes" id="UP000198883"/>
    </source>
</evidence>